<evidence type="ECO:0000256" key="3">
    <source>
        <dbReference type="ARBA" id="ARBA00022801"/>
    </source>
</evidence>
<dbReference type="SUPFAM" id="SSF52266">
    <property type="entry name" value="SGNH hydrolase"/>
    <property type="match status" value="1"/>
</dbReference>
<dbReference type="AlphaFoldDB" id="A0AAV2DLK3"/>
<reference evidence="5 6" key="1">
    <citation type="submission" date="2024-04" db="EMBL/GenBank/DDBJ databases">
        <authorList>
            <person name="Fracassetti M."/>
        </authorList>
    </citation>
    <scope>NUCLEOTIDE SEQUENCE [LARGE SCALE GENOMIC DNA]</scope>
</reference>
<sequence length="380" mass="40995">MSSASTAVIFILITTTTTTLFFLPTTTTAAAPPQSSFKKIYAFGDSFTDTGNTKSVGPGGGFGHVSNPPYGSTYFHRPTNRYSDGRLVIDFVTQSLSLPLLPPYRSLRDPRAARNGVNFAVGGATAIKHAFFAKNNLTLDNTPESIQTQLRWFDEFLASQGCNGTASASAACGAAVEDALFWVGEIGVNDYAYILGSEISGDVIQRLSVATVTNFLEALLKRGAKNMVVQGLPPSGCLTLAMYLAPEDDRDELGCVRSANNQTSVHNSIYQSKLDGLRARYPEASIVYLDYWNAYRSVVRNPAKYGMKETFKACCGSGDPPYNFNVFATCGTPGAAAVCPDPAHYINWDGVHLTEGMYRVLADMFVNGTFSSPRFSTLLA</sequence>
<dbReference type="PANTHER" id="PTHR22835">
    <property type="entry name" value="ZINC FINGER FYVE DOMAIN CONTAINING PROTEIN"/>
    <property type="match status" value="1"/>
</dbReference>
<name>A0AAV2DLK3_9ROSI</name>
<dbReference type="GO" id="GO:0016788">
    <property type="term" value="F:hydrolase activity, acting on ester bonds"/>
    <property type="evidence" value="ECO:0007669"/>
    <property type="project" value="InterPro"/>
</dbReference>
<evidence type="ECO:0000256" key="2">
    <source>
        <dbReference type="ARBA" id="ARBA00022729"/>
    </source>
</evidence>
<proteinExistence type="inferred from homology"/>
<evidence type="ECO:0000313" key="5">
    <source>
        <dbReference type="EMBL" id="CAL1373827.1"/>
    </source>
</evidence>
<dbReference type="Gene3D" id="3.40.50.1110">
    <property type="entry name" value="SGNH hydrolase"/>
    <property type="match status" value="1"/>
</dbReference>
<evidence type="ECO:0000256" key="1">
    <source>
        <dbReference type="ARBA" id="ARBA00008668"/>
    </source>
</evidence>
<protein>
    <recommendedName>
        <fullName evidence="7">GDSL esterase/lipase</fullName>
    </recommendedName>
</protein>
<comment type="similarity">
    <text evidence="1">Belongs to the 'GDSL' lipolytic enzyme family.</text>
</comment>
<accession>A0AAV2DLK3</accession>
<dbReference type="InterPro" id="IPR036514">
    <property type="entry name" value="SGNH_hydro_sf"/>
</dbReference>
<keyword evidence="2" id="KW-0732">Signal</keyword>
<dbReference type="CDD" id="cd01837">
    <property type="entry name" value="SGNH_plant_lipase_like"/>
    <property type="match status" value="1"/>
</dbReference>
<dbReference type="PANTHER" id="PTHR22835:SF557">
    <property type="entry name" value="LIPASE_HYDROLASE FAMILY PROTEIN, PUTATIVE, EXPRESSED-RELATED"/>
    <property type="match status" value="1"/>
</dbReference>
<gene>
    <name evidence="5" type="ORF">LTRI10_LOCUS15736</name>
</gene>
<dbReference type="Pfam" id="PF00657">
    <property type="entry name" value="Lipase_GDSL"/>
    <property type="match status" value="1"/>
</dbReference>
<dbReference type="Proteomes" id="UP001497516">
    <property type="component" value="Chromosome 3"/>
</dbReference>
<evidence type="ECO:0000313" key="6">
    <source>
        <dbReference type="Proteomes" id="UP001497516"/>
    </source>
</evidence>
<evidence type="ECO:0000256" key="4">
    <source>
        <dbReference type="ARBA" id="ARBA00023180"/>
    </source>
</evidence>
<dbReference type="InterPro" id="IPR001087">
    <property type="entry name" value="GDSL"/>
</dbReference>
<evidence type="ECO:0008006" key="7">
    <source>
        <dbReference type="Google" id="ProtNLM"/>
    </source>
</evidence>
<organism evidence="5 6">
    <name type="scientific">Linum trigynum</name>
    <dbReference type="NCBI Taxonomy" id="586398"/>
    <lineage>
        <taxon>Eukaryota</taxon>
        <taxon>Viridiplantae</taxon>
        <taxon>Streptophyta</taxon>
        <taxon>Embryophyta</taxon>
        <taxon>Tracheophyta</taxon>
        <taxon>Spermatophyta</taxon>
        <taxon>Magnoliopsida</taxon>
        <taxon>eudicotyledons</taxon>
        <taxon>Gunneridae</taxon>
        <taxon>Pentapetalae</taxon>
        <taxon>rosids</taxon>
        <taxon>fabids</taxon>
        <taxon>Malpighiales</taxon>
        <taxon>Linaceae</taxon>
        <taxon>Linum</taxon>
    </lineage>
</organism>
<dbReference type="EMBL" id="OZ034816">
    <property type="protein sequence ID" value="CAL1373827.1"/>
    <property type="molecule type" value="Genomic_DNA"/>
</dbReference>
<keyword evidence="3" id="KW-0378">Hydrolase</keyword>
<dbReference type="InterPro" id="IPR035669">
    <property type="entry name" value="SGNH_plant_lipase-like"/>
</dbReference>
<keyword evidence="4" id="KW-0325">Glycoprotein</keyword>
<keyword evidence="6" id="KW-1185">Reference proteome</keyword>